<feature type="transmembrane region" description="Helical" evidence="10">
    <location>
        <begin position="363"/>
        <end position="385"/>
    </location>
</feature>
<feature type="transmembrane region" description="Helical" evidence="10">
    <location>
        <begin position="281"/>
        <end position="312"/>
    </location>
</feature>
<dbReference type="Pfam" id="PF00999">
    <property type="entry name" value="Na_H_Exchanger"/>
    <property type="match status" value="1"/>
</dbReference>
<evidence type="ECO:0000256" key="3">
    <source>
        <dbReference type="ARBA" id="ARBA00022538"/>
    </source>
</evidence>
<feature type="domain" description="Cation/H(+) antiporter C-terminal" evidence="13">
    <location>
        <begin position="644"/>
        <end position="789"/>
    </location>
</feature>
<evidence type="ECO:0000256" key="8">
    <source>
        <dbReference type="ARBA" id="ARBA00023136"/>
    </source>
</evidence>
<keyword evidence="6 10" id="KW-1133">Transmembrane helix</keyword>
<feature type="transmembrane region" description="Helical" evidence="10">
    <location>
        <begin position="108"/>
        <end position="131"/>
    </location>
</feature>
<dbReference type="InterPro" id="IPR006153">
    <property type="entry name" value="Cation/H_exchanger_TM"/>
</dbReference>
<feature type="domain" description="Cation/H+ exchanger transmembrane" evidence="11">
    <location>
        <begin position="63"/>
        <end position="438"/>
    </location>
</feature>
<evidence type="ECO:0000259" key="11">
    <source>
        <dbReference type="Pfam" id="PF00999"/>
    </source>
</evidence>
<dbReference type="InterPro" id="IPR057290">
    <property type="entry name" value="CHX17_C"/>
</dbReference>
<evidence type="ECO:0000256" key="1">
    <source>
        <dbReference type="ARBA" id="ARBA00004141"/>
    </source>
</evidence>
<dbReference type="GO" id="GO:0016020">
    <property type="term" value="C:membrane"/>
    <property type="evidence" value="ECO:0007669"/>
    <property type="project" value="UniProtKB-SubCell"/>
</dbReference>
<keyword evidence="4 10" id="KW-0812">Transmembrane</keyword>
<dbReference type="GO" id="GO:0015297">
    <property type="term" value="F:antiporter activity"/>
    <property type="evidence" value="ECO:0007669"/>
    <property type="project" value="InterPro"/>
</dbReference>
<keyword evidence="5" id="KW-0630">Potassium</keyword>
<dbReference type="AlphaFoldDB" id="A0A8T2SGU2"/>
<dbReference type="PANTHER" id="PTHR32468:SF0">
    <property type="entry name" value="K(+)_H(+) ANTIPORTER 1"/>
    <property type="match status" value="1"/>
</dbReference>
<keyword evidence="8 10" id="KW-0472">Membrane</keyword>
<feature type="transmembrane region" description="Helical" evidence="10">
    <location>
        <begin position="241"/>
        <end position="261"/>
    </location>
</feature>
<dbReference type="GO" id="GO:1902600">
    <property type="term" value="P:proton transmembrane transport"/>
    <property type="evidence" value="ECO:0007669"/>
    <property type="project" value="InterPro"/>
</dbReference>
<evidence type="ECO:0000256" key="6">
    <source>
        <dbReference type="ARBA" id="ARBA00022989"/>
    </source>
</evidence>
<evidence type="ECO:0000256" key="5">
    <source>
        <dbReference type="ARBA" id="ARBA00022958"/>
    </source>
</evidence>
<feature type="transmembrane region" description="Helical" evidence="10">
    <location>
        <begin position="78"/>
        <end position="96"/>
    </location>
</feature>
<keyword evidence="7" id="KW-0406">Ion transport</keyword>
<comment type="caution">
    <text evidence="14">The sequence shown here is derived from an EMBL/GenBank/DDBJ whole genome shotgun (WGS) entry which is preliminary data.</text>
</comment>
<feature type="transmembrane region" description="Helical" evidence="10">
    <location>
        <begin position="143"/>
        <end position="165"/>
    </location>
</feature>
<sequence>MIFLALVPQKNLRLAMSKSNSSDAASCTHIMEAVSNGILQGDQPTNFALPLLIIQITVVLFVTRVLAKLFKPFRQPRVLAEIIGGVLLGPTALGRSETYLHTLFPKNSITLLDTIATIGLLFFLFMVGLELDLKEIKKSGKTAVTIAFSGIIVPFLGGIGVSILIKKTFNLGTALAPLIVFVGVPVSITAFPVLVRIMAERRVLGTKLGRMVVPAAAINDVCAWILLAIGVAIAGRSHNRATPAYVLICGIAFVMFMLIVVRRFMDWVAYKVNAQGAVSEIYVLITLVGVLLSAFITDLIGIHSLFGAFVFGLVIPPEGNFAKMLIEKIEDFITVLMLPLFFASSGLKTNLGSINSLKGMGILFLLVFTAAVGKIGISILVGLFFKLNIHEALGLGFLMNTKGLAELIVLNIGKDIGVFDDEIFAILVLMCLILMFFTTPGLMAFYKPARNPVPYTYRMLEGSYKRKDELRILACIYGTKSIPALLNLVEACRVTNNKRLIKLYPLHLAELSERTLSIINLSRTTNQDIASSKLASSDDAIVVAFDAYSRISKVSVKLMNVVSQLEVMHYDVCNAAAEKRATVIILPYNVYQKEDGTFEHVNNPGFKAVNQRVMQYAPCSVCVLVDRGPWSSTQLSNTTSLQKIAVIFFGGADDREALAFGCRLAEHPCMKVCVHRFSPSPGITIDIDNAADLEVEYKRDEEALAPVKSIAIDDNKDSWQAIYYEEHAYKDDAAQSVYAFASTNEFLLLLVGRQNTTLQSRDNSELGVIGDCLANAGPELKSSILVIQQHNSSFPRINIHRVASVSEDLPNST</sequence>
<evidence type="ECO:0000259" key="12">
    <source>
        <dbReference type="Pfam" id="PF23256"/>
    </source>
</evidence>
<reference evidence="14" key="1">
    <citation type="submission" date="2021-08" db="EMBL/GenBank/DDBJ databases">
        <title>WGS assembly of Ceratopteris richardii.</title>
        <authorList>
            <person name="Marchant D.B."/>
            <person name="Chen G."/>
            <person name="Jenkins J."/>
            <person name="Shu S."/>
            <person name="Leebens-Mack J."/>
            <person name="Grimwood J."/>
            <person name="Schmutz J."/>
            <person name="Soltis P."/>
            <person name="Soltis D."/>
            <person name="Chen Z.-H."/>
        </authorList>
    </citation>
    <scope>NUCLEOTIDE SEQUENCE</scope>
    <source>
        <strain evidence="14">Whitten #5841</strain>
        <tissue evidence="14">Leaf</tissue>
    </source>
</reference>
<comment type="similarity">
    <text evidence="9">Belongs to the monovalent cation:proton antiporter 2 (CPA2) transporter (TC 2.A.37) family. CHX (TC 2.A.37.4) subfamily.</text>
</comment>
<keyword evidence="15" id="KW-1185">Reference proteome</keyword>
<dbReference type="Proteomes" id="UP000825935">
    <property type="component" value="Chromosome 20"/>
</dbReference>
<dbReference type="InterPro" id="IPR057291">
    <property type="entry name" value="CHX17_2nd"/>
</dbReference>
<feature type="transmembrane region" description="Helical" evidence="10">
    <location>
        <begin position="47"/>
        <end position="66"/>
    </location>
</feature>
<evidence type="ECO:0000256" key="4">
    <source>
        <dbReference type="ARBA" id="ARBA00022692"/>
    </source>
</evidence>
<dbReference type="OrthoDB" id="2687058at2759"/>
<keyword evidence="3" id="KW-0633">Potassium transport</keyword>
<dbReference type="Pfam" id="PF23256">
    <property type="entry name" value="CHX17_2nd"/>
    <property type="match status" value="1"/>
</dbReference>
<evidence type="ECO:0008006" key="16">
    <source>
        <dbReference type="Google" id="ProtNLM"/>
    </source>
</evidence>
<evidence type="ECO:0000256" key="7">
    <source>
        <dbReference type="ARBA" id="ARBA00023065"/>
    </source>
</evidence>
<evidence type="ECO:0000256" key="10">
    <source>
        <dbReference type="SAM" id="Phobius"/>
    </source>
</evidence>
<feature type="domain" description="Cation/H(+) antiporter central" evidence="12">
    <location>
        <begin position="499"/>
        <end position="636"/>
    </location>
</feature>
<evidence type="ECO:0000313" key="14">
    <source>
        <dbReference type="EMBL" id="KAH7331255.1"/>
    </source>
</evidence>
<dbReference type="GO" id="GO:0006813">
    <property type="term" value="P:potassium ion transport"/>
    <property type="evidence" value="ECO:0007669"/>
    <property type="project" value="UniProtKB-KW"/>
</dbReference>
<dbReference type="Gene3D" id="1.20.1530.20">
    <property type="match status" value="1"/>
</dbReference>
<dbReference type="Pfam" id="PF23259">
    <property type="entry name" value="CHX17_C"/>
    <property type="match status" value="1"/>
</dbReference>
<accession>A0A8T2SGU2</accession>
<dbReference type="GO" id="GO:0006885">
    <property type="term" value="P:regulation of pH"/>
    <property type="evidence" value="ECO:0007669"/>
    <property type="project" value="TreeGrafter"/>
</dbReference>
<dbReference type="InterPro" id="IPR038770">
    <property type="entry name" value="Na+/solute_symporter_sf"/>
</dbReference>
<feature type="transmembrane region" description="Helical" evidence="10">
    <location>
        <begin position="332"/>
        <end position="351"/>
    </location>
</feature>
<feature type="transmembrane region" description="Helical" evidence="10">
    <location>
        <begin position="177"/>
        <end position="199"/>
    </location>
</feature>
<protein>
    <recommendedName>
        <fullName evidence="16">Cation/H+ exchanger domain-containing protein</fullName>
    </recommendedName>
</protein>
<dbReference type="InterPro" id="IPR050794">
    <property type="entry name" value="CPA2_transporter"/>
</dbReference>
<dbReference type="GO" id="GO:0012505">
    <property type="term" value="C:endomembrane system"/>
    <property type="evidence" value="ECO:0007669"/>
    <property type="project" value="TreeGrafter"/>
</dbReference>
<evidence type="ECO:0000313" key="15">
    <source>
        <dbReference type="Proteomes" id="UP000825935"/>
    </source>
</evidence>
<dbReference type="PANTHER" id="PTHR32468">
    <property type="entry name" value="CATION/H + ANTIPORTER"/>
    <property type="match status" value="1"/>
</dbReference>
<evidence type="ECO:0000256" key="9">
    <source>
        <dbReference type="ARBA" id="ARBA00038341"/>
    </source>
</evidence>
<keyword evidence="2" id="KW-0813">Transport</keyword>
<feature type="transmembrane region" description="Helical" evidence="10">
    <location>
        <begin position="423"/>
        <end position="446"/>
    </location>
</feature>
<proteinExistence type="inferred from homology"/>
<comment type="subcellular location">
    <subcellularLocation>
        <location evidence="1">Membrane</location>
        <topology evidence="1">Multi-pass membrane protein</topology>
    </subcellularLocation>
</comment>
<evidence type="ECO:0000259" key="13">
    <source>
        <dbReference type="Pfam" id="PF23259"/>
    </source>
</evidence>
<gene>
    <name evidence="14" type="ORF">KP509_20G022500</name>
</gene>
<feature type="transmembrane region" description="Helical" evidence="10">
    <location>
        <begin position="211"/>
        <end position="235"/>
    </location>
</feature>
<evidence type="ECO:0000256" key="2">
    <source>
        <dbReference type="ARBA" id="ARBA00022448"/>
    </source>
</evidence>
<dbReference type="EMBL" id="CM035425">
    <property type="protein sequence ID" value="KAH7331255.1"/>
    <property type="molecule type" value="Genomic_DNA"/>
</dbReference>
<name>A0A8T2SGU2_CERRI</name>
<organism evidence="14 15">
    <name type="scientific">Ceratopteris richardii</name>
    <name type="common">Triangle waterfern</name>
    <dbReference type="NCBI Taxonomy" id="49495"/>
    <lineage>
        <taxon>Eukaryota</taxon>
        <taxon>Viridiplantae</taxon>
        <taxon>Streptophyta</taxon>
        <taxon>Embryophyta</taxon>
        <taxon>Tracheophyta</taxon>
        <taxon>Polypodiopsida</taxon>
        <taxon>Polypodiidae</taxon>
        <taxon>Polypodiales</taxon>
        <taxon>Pteridineae</taxon>
        <taxon>Pteridaceae</taxon>
        <taxon>Parkerioideae</taxon>
        <taxon>Ceratopteris</taxon>
    </lineage>
</organism>